<feature type="compositionally biased region" description="Basic and acidic residues" evidence="2">
    <location>
        <begin position="328"/>
        <end position="344"/>
    </location>
</feature>
<feature type="compositionally biased region" description="Acidic residues" evidence="2">
    <location>
        <begin position="574"/>
        <end position="583"/>
    </location>
</feature>
<accession>K1VIY0</accession>
<dbReference type="eggNOG" id="ENOG502TKZU">
    <property type="taxonomic scope" value="Eukaryota"/>
</dbReference>
<keyword evidence="3" id="KW-0472">Membrane</keyword>
<dbReference type="HOGENOM" id="CLU_259213_0_0_1"/>
<protein>
    <submittedName>
        <fullName evidence="4">Uncharacterized protein</fullName>
    </submittedName>
</protein>
<feature type="compositionally biased region" description="Acidic residues" evidence="2">
    <location>
        <begin position="260"/>
        <end position="276"/>
    </location>
</feature>
<evidence type="ECO:0000313" key="4">
    <source>
        <dbReference type="EMBL" id="EKC99076.1"/>
    </source>
</evidence>
<keyword evidence="3" id="KW-1133">Transmembrane helix</keyword>
<feature type="compositionally biased region" description="Basic and acidic residues" evidence="2">
    <location>
        <begin position="143"/>
        <end position="152"/>
    </location>
</feature>
<dbReference type="Proteomes" id="UP000006757">
    <property type="component" value="Unassembled WGS sequence"/>
</dbReference>
<feature type="compositionally biased region" description="Polar residues" evidence="2">
    <location>
        <begin position="955"/>
        <end position="969"/>
    </location>
</feature>
<organism evidence="4 5">
    <name type="scientific">Trichosporon asahii var. asahii (strain CBS 8904)</name>
    <name type="common">Yeast</name>
    <dbReference type="NCBI Taxonomy" id="1220162"/>
    <lineage>
        <taxon>Eukaryota</taxon>
        <taxon>Fungi</taxon>
        <taxon>Dikarya</taxon>
        <taxon>Basidiomycota</taxon>
        <taxon>Agaricomycotina</taxon>
        <taxon>Tremellomycetes</taxon>
        <taxon>Trichosporonales</taxon>
        <taxon>Trichosporonaceae</taxon>
        <taxon>Trichosporon</taxon>
    </lineage>
</organism>
<feature type="coiled-coil region" evidence="1">
    <location>
        <begin position="1182"/>
        <end position="1209"/>
    </location>
</feature>
<feature type="compositionally biased region" description="Basic and acidic residues" evidence="2">
    <location>
        <begin position="191"/>
        <end position="202"/>
    </location>
</feature>
<keyword evidence="5" id="KW-1185">Reference proteome</keyword>
<feature type="compositionally biased region" description="Basic residues" evidence="2">
    <location>
        <begin position="1085"/>
        <end position="1094"/>
    </location>
</feature>
<feature type="region of interest" description="Disordered" evidence="2">
    <location>
        <begin position="1"/>
        <end position="1142"/>
    </location>
</feature>
<feature type="compositionally biased region" description="Polar residues" evidence="2">
    <location>
        <begin position="11"/>
        <end position="25"/>
    </location>
</feature>
<keyword evidence="1" id="KW-0175">Coiled coil</keyword>
<feature type="compositionally biased region" description="Basic and acidic residues" evidence="2">
    <location>
        <begin position="728"/>
        <end position="738"/>
    </location>
</feature>
<evidence type="ECO:0000256" key="1">
    <source>
        <dbReference type="SAM" id="Coils"/>
    </source>
</evidence>
<feature type="compositionally biased region" description="Polar residues" evidence="2">
    <location>
        <begin position="370"/>
        <end position="393"/>
    </location>
</feature>
<feature type="compositionally biased region" description="Polar residues" evidence="2">
    <location>
        <begin position="640"/>
        <end position="655"/>
    </location>
</feature>
<feature type="compositionally biased region" description="Low complexity" evidence="2">
    <location>
        <begin position="1095"/>
        <end position="1104"/>
    </location>
</feature>
<name>K1VIY0_TRIAC</name>
<dbReference type="STRING" id="1220162.K1VIY0"/>
<feature type="compositionally biased region" description="Basic residues" evidence="2">
    <location>
        <begin position="517"/>
        <end position="526"/>
    </location>
</feature>
<evidence type="ECO:0000256" key="2">
    <source>
        <dbReference type="SAM" id="MobiDB-lite"/>
    </source>
</evidence>
<sequence>MMDPLIPFARSTPSLTSGTSDTPSIPMTDDSGLGTLRPRSPALIEFSDDGNPDPPRKPLAYSSGAGVTPAEKLRSLLRQMESDVRDPPPPPKPTPTQRRPATPQLIDAPIPTSNSNARANDEENSEEDSPPTPPPRIHSAYNARHEPDHEPEAGPSRPRRLPSRAVALQAAMNKMPEEKASPAPSALETFIAKHHETPEAWKPKHSGRTDWSTSRADSSATVQQFPSSAPRRRHAARRTTIEAPPDDSLAFAEGIQDPSIDMDDDSSLPAGWEEESSGAPDRSRGSSGRRSDRSTASADDPRRRFELDDSVDASPERPKNRFQTRRFIKADLSDELPDRPEPPRRSHRSTRSESPTEPESRTVRAERQWTRTSRSPTASFATAPQINPSTSLDMSLPQIAAESSDEDSGAMRNRASMFRPSSESPKSRSSESPKSRILRDPTNRTTGSSAYVDATSRSRDWASQVSKSQPYESFDDEVDRSLDEPEPPKRFNASRSRSSPDDADDRLAEEPEPPRRFGAHRRQHSQHSHDDLQGDSEPPRRLRASQSRDSIRDAANEPESPRRLRASRSRELQDEVDDELDEPEPPRRLRHSRSRELVQIEEEETVERSVDEDAGAVRVSRSRDMTTRYMDGSTEERHQSSQSIYEPLRWSQSRGSIEEPSLKQSRSRYDTPDESHGSVHSGNRYATPDESRVSDSRSRYDTPEEPSLKHSSSRYDAPEEPSMQHSRSRSDKMDESSMKHSRGASQSISRHSRSRYDNPDDTPPLRQSRSKEELAAEASRTSMHASQLRGFSFPRKRTRSDEAESAPAPPTPSPPKPLESSYLRPQKAAAALNTPVRPSGMRASALRKSARATPTPNRVRWSPDVEGGHISPPQSSFQFTAPKTTTPPKERSTTPPPSTSPPTSPPRTPAPPAPVEQSPLQPLATPVRGGDGNSSLRTPHPPGWFPATPLGADSGPSSDAYSTPAQASKTFEPGSAMRTPHPPGWFNPAAAPSTPGAKFFVTPAPKEKQPEKQEVRGVGVGAGFTTPLQPQQPYPLATPKPPGAWGWTPAAGSRLRNEITLDSSQSSAESSFERSLLGNGDVHRLRLSPKRKPASPKASPSTSPQQRRTESKDDSFEEVSLTTPKKGSGAWPPNDPPTPLSERLLNQSVAEDSFMDDSFLQADTSVMARVRSFLSPSKDADLRSAREKLEAATARSQASRKEIEDAQKAWLAALSALPAPSTSANAGTSTSTTTVVEIEKLAVKEKKEWPWIYWVIIALVEITVMWAVFRVTVDWVDAERSRTSSALVRRLPSGLGVFRRNARSSNLFDILELLGLRWAPQERRWNVPT</sequence>
<dbReference type="InParanoid" id="K1VIY0"/>
<feature type="compositionally biased region" description="Low complexity" evidence="2">
    <location>
        <begin position="1063"/>
        <end position="1075"/>
    </location>
</feature>
<feature type="compositionally biased region" description="Polar residues" evidence="2">
    <location>
        <begin position="209"/>
        <end position="225"/>
    </location>
</feature>
<feature type="compositionally biased region" description="Polar residues" evidence="2">
    <location>
        <begin position="872"/>
        <end position="881"/>
    </location>
</feature>
<gene>
    <name evidence="4" type="ORF">A1Q2_06617</name>
</gene>
<dbReference type="EMBL" id="AMBO01000376">
    <property type="protein sequence ID" value="EKC99076.1"/>
    <property type="molecule type" value="Genomic_DNA"/>
</dbReference>
<feature type="compositionally biased region" description="Pro residues" evidence="2">
    <location>
        <begin position="894"/>
        <end position="914"/>
    </location>
</feature>
<feature type="compositionally biased region" description="Pro residues" evidence="2">
    <location>
        <begin position="1030"/>
        <end position="1042"/>
    </location>
</feature>
<feature type="compositionally biased region" description="Polar residues" evidence="2">
    <location>
        <begin position="461"/>
        <end position="471"/>
    </location>
</feature>
<feature type="compositionally biased region" description="Basic and acidic residues" evidence="2">
    <location>
        <begin position="1005"/>
        <end position="1015"/>
    </location>
</feature>
<reference evidence="4 5" key="1">
    <citation type="journal article" date="2012" name="Eukaryot. Cell">
        <title>Genome sequence of the Trichosporon asahii environmental strain CBS 8904.</title>
        <authorList>
            <person name="Yang R.Y."/>
            <person name="Li H.T."/>
            <person name="Zhu H."/>
            <person name="Zhou G.P."/>
            <person name="Wang M."/>
            <person name="Wang L."/>
        </authorList>
    </citation>
    <scope>NUCLEOTIDE SEQUENCE [LARGE SCALE GENOMIC DNA]</scope>
    <source>
        <strain evidence="4 5">CBS 8904</strain>
    </source>
</reference>
<feature type="compositionally biased region" description="Basic and acidic residues" evidence="2">
    <location>
        <begin position="425"/>
        <end position="442"/>
    </location>
</feature>
<dbReference type="OMA" id="RICLRRE"/>
<proteinExistence type="predicted"/>
<feature type="compositionally biased region" description="Basic and acidic residues" evidence="2">
    <location>
        <begin position="281"/>
        <end position="307"/>
    </location>
</feature>
<feature type="compositionally biased region" description="Basic and acidic residues" evidence="2">
    <location>
        <begin position="549"/>
        <end position="573"/>
    </location>
</feature>
<evidence type="ECO:0000256" key="3">
    <source>
        <dbReference type="SAM" id="Phobius"/>
    </source>
</evidence>
<feature type="compositionally biased region" description="Basic and acidic residues" evidence="2">
    <location>
        <begin position="358"/>
        <end position="369"/>
    </location>
</feature>
<feature type="compositionally biased region" description="Pro residues" evidence="2">
    <location>
        <begin position="807"/>
        <end position="817"/>
    </location>
</feature>
<evidence type="ECO:0000313" key="5">
    <source>
        <dbReference type="Proteomes" id="UP000006757"/>
    </source>
</evidence>
<comment type="caution">
    <text evidence="4">The sequence shown here is derived from an EMBL/GenBank/DDBJ whole genome shotgun (WGS) entry which is preliminary data.</text>
</comment>
<feature type="compositionally biased region" description="Basic and acidic residues" evidence="2">
    <location>
        <begin position="527"/>
        <end position="540"/>
    </location>
</feature>
<feature type="compositionally biased region" description="Basic and acidic residues" evidence="2">
    <location>
        <begin position="687"/>
        <end position="708"/>
    </location>
</feature>
<feature type="transmembrane region" description="Helical" evidence="3">
    <location>
        <begin position="1251"/>
        <end position="1273"/>
    </location>
</feature>
<feature type="compositionally biased region" description="Basic and acidic residues" evidence="2">
    <location>
        <begin position="479"/>
        <end position="489"/>
    </location>
</feature>
<feature type="compositionally biased region" description="Basic and acidic residues" evidence="2">
    <location>
        <begin position="505"/>
        <end position="515"/>
    </location>
</feature>
<feature type="compositionally biased region" description="Basic and acidic residues" evidence="2">
    <location>
        <begin position="656"/>
        <end position="677"/>
    </location>
</feature>
<keyword evidence="3" id="KW-0812">Transmembrane</keyword>